<name>S3KH51_TREMA</name>
<protein>
    <recommendedName>
        <fullName evidence="3">WG repeat-containing protein</fullName>
    </recommendedName>
</protein>
<evidence type="ECO:0000313" key="2">
    <source>
        <dbReference type="Proteomes" id="UP000014541"/>
    </source>
</evidence>
<dbReference type="eggNOG" id="ENOG503201U">
    <property type="taxonomic scope" value="Bacteria"/>
</dbReference>
<reference evidence="1 2" key="1">
    <citation type="submission" date="2013-04" db="EMBL/GenBank/DDBJ databases">
        <title>The Genome Sequence of Treponema maltophilum ATCC 51939.</title>
        <authorList>
            <consortium name="The Broad Institute Genomics Platform"/>
            <person name="Earl A."/>
            <person name="Ward D."/>
            <person name="Feldgarden M."/>
            <person name="Gevers D."/>
            <person name="Leonetti C."/>
            <person name="Blanton J.M."/>
            <person name="Dewhirst F.E."/>
            <person name="Izard J."/>
            <person name="Walker B."/>
            <person name="Young S."/>
            <person name="Zeng Q."/>
            <person name="Gargeya S."/>
            <person name="Fitzgerald M."/>
            <person name="Haas B."/>
            <person name="Abouelleil A."/>
            <person name="Allen A.W."/>
            <person name="Alvarado L."/>
            <person name="Arachchi H.M."/>
            <person name="Berlin A.M."/>
            <person name="Chapman S.B."/>
            <person name="Gainer-Dewar J."/>
            <person name="Goldberg J."/>
            <person name="Griggs A."/>
            <person name="Gujja S."/>
            <person name="Hansen M."/>
            <person name="Howarth C."/>
            <person name="Imamovic A."/>
            <person name="Ireland A."/>
            <person name="Larimer J."/>
            <person name="McCowan C."/>
            <person name="Murphy C."/>
            <person name="Pearson M."/>
            <person name="Poon T.W."/>
            <person name="Priest M."/>
            <person name="Roberts A."/>
            <person name="Saif S."/>
            <person name="Shea T."/>
            <person name="Sisk P."/>
            <person name="Sykes S."/>
            <person name="Wortman J."/>
            <person name="Nusbaum C."/>
            <person name="Birren B."/>
        </authorList>
    </citation>
    <scope>NUCLEOTIDE SEQUENCE [LARGE SCALE GENOMIC DNA]</scope>
    <source>
        <strain evidence="1 2">ATCC 51939</strain>
    </source>
</reference>
<comment type="caution">
    <text evidence="1">The sequence shown here is derived from an EMBL/GenBank/DDBJ whole genome shotgun (WGS) entry which is preliminary data.</text>
</comment>
<accession>S3KH51</accession>
<dbReference type="STRING" id="1125699.HMPREF9194_01898"/>
<sequence>MKLFWNNYKINKGIAMQKKFTFICIIILLAATGFSCRQTSCRQNTVPRPEKKLITFRMGEQGDFVSGLFNEDKAVVVFSEKYYIKENFSDGYALIGQNYDPEKDVPLFCSVVDVSGTTILQYKDSSPVYRIHISEQMFQYMLYDKDKDIDEHGFYDIHGNKAVYCDRRVAYFSGGFHEGYVVYHDLKKHKAFFMDKHGTFLKGRFGFPVSADILNGFSEGYAVFGEKHGNPDLHTQSKSLWGIMDKKGRKLLSAKYAYLGERVIKGFIPAASVYYDNEEETVAATGLIDVAGNWQIKPKYYEVKNYSGSVCAVRYMPVSADRKVRNASGYKASGWKLVDIRDNDVFILPQDYTLDDDFNDGHIIYGKPAGERQWKWGLMNERGEFVTRPVFDKIWYSSCGYWIVLYNDEYMLYSDKDGLVRPKEYLDFSKIP</sequence>
<organism evidence="1 2">
    <name type="scientific">Treponema maltophilum ATCC 51939</name>
    <dbReference type="NCBI Taxonomy" id="1125699"/>
    <lineage>
        <taxon>Bacteria</taxon>
        <taxon>Pseudomonadati</taxon>
        <taxon>Spirochaetota</taxon>
        <taxon>Spirochaetia</taxon>
        <taxon>Spirochaetales</taxon>
        <taxon>Treponemataceae</taxon>
        <taxon>Treponema</taxon>
    </lineage>
</organism>
<dbReference type="PATRIC" id="fig|1125699.3.peg.1916"/>
<proteinExistence type="predicted"/>
<dbReference type="Pfam" id="PF14903">
    <property type="entry name" value="WG_beta_rep"/>
    <property type="match status" value="2"/>
</dbReference>
<dbReference type="AlphaFoldDB" id="S3KH51"/>
<gene>
    <name evidence="1" type="ORF">HMPREF9194_01898</name>
</gene>
<dbReference type="Proteomes" id="UP000014541">
    <property type="component" value="Unassembled WGS sequence"/>
</dbReference>
<dbReference type="EMBL" id="ATFF01000006">
    <property type="protein sequence ID" value="EPF31547.1"/>
    <property type="molecule type" value="Genomic_DNA"/>
</dbReference>
<dbReference type="HOGENOM" id="CLU_061180_0_0_12"/>
<evidence type="ECO:0008006" key="3">
    <source>
        <dbReference type="Google" id="ProtNLM"/>
    </source>
</evidence>
<evidence type="ECO:0000313" key="1">
    <source>
        <dbReference type="EMBL" id="EPF31547.1"/>
    </source>
</evidence>
<dbReference type="OrthoDB" id="5464673at2"/>
<dbReference type="InterPro" id="IPR032774">
    <property type="entry name" value="WG_beta_rep"/>
</dbReference>
<keyword evidence="2" id="KW-1185">Reference proteome</keyword>